<dbReference type="EMBL" id="MTYJ01000079">
    <property type="protein sequence ID" value="OQV16071.1"/>
    <property type="molecule type" value="Genomic_DNA"/>
</dbReference>
<evidence type="ECO:0000256" key="10">
    <source>
        <dbReference type="ARBA" id="ARBA00023136"/>
    </source>
</evidence>
<dbReference type="AlphaFoldDB" id="A0A1W0WLI1"/>
<keyword evidence="11" id="KW-0407">Ion channel</keyword>
<reference evidence="17" key="1">
    <citation type="submission" date="2017-01" db="EMBL/GenBank/DDBJ databases">
        <title>Comparative genomics of anhydrobiosis in the tardigrade Hypsibius dujardini.</title>
        <authorList>
            <person name="Yoshida Y."/>
            <person name="Koutsovoulos G."/>
            <person name="Laetsch D."/>
            <person name="Stevens L."/>
            <person name="Kumar S."/>
            <person name="Horikawa D."/>
            <person name="Ishino K."/>
            <person name="Komine S."/>
            <person name="Tomita M."/>
            <person name="Blaxter M."/>
            <person name="Arakawa K."/>
        </authorList>
    </citation>
    <scope>NUCLEOTIDE SEQUENCE [LARGE SCALE GENOMIC DNA]</scope>
    <source>
        <strain evidence="17">Z151</strain>
    </source>
</reference>
<dbReference type="PRINTS" id="PR01491">
    <property type="entry name" value="KVCHANNEL"/>
</dbReference>
<keyword evidence="7" id="KW-0630">Potassium</keyword>
<feature type="transmembrane region" description="Helical" evidence="13">
    <location>
        <begin position="253"/>
        <end position="273"/>
    </location>
</feature>
<dbReference type="GO" id="GO:0008076">
    <property type="term" value="C:voltage-gated potassium channel complex"/>
    <property type="evidence" value="ECO:0007669"/>
    <property type="project" value="InterPro"/>
</dbReference>
<feature type="transmembrane region" description="Helical" evidence="13">
    <location>
        <begin position="357"/>
        <end position="378"/>
    </location>
</feature>
<evidence type="ECO:0000256" key="13">
    <source>
        <dbReference type="SAM" id="Phobius"/>
    </source>
</evidence>
<evidence type="ECO:0000256" key="4">
    <source>
        <dbReference type="ARBA" id="ARBA00022692"/>
    </source>
</evidence>
<dbReference type="SUPFAM" id="SSF54695">
    <property type="entry name" value="POZ domain"/>
    <property type="match status" value="1"/>
</dbReference>
<evidence type="ECO:0000313" key="17">
    <source>
        <dbReference type="Proteomes" id="UP000192578"/>
    </source>
</evidence>
<keyword evidence="3" id="KW-0633">Potassium transport</keyword>
<dbReference type="InterPro" id="IPR005821">
    <property type="entry name" value="Ion_trans_dom"/>
</dbReference>
<proteinExistence type="predicted"/>
<comment type="caution">
    <text evidence="16">The sequence shown here is derived from an EMBL/GenBank/DDBJ whole genome shotgun (WGS) entry which is preliminary data.</text>
</comment>
<dbReference type="OrthoDB" id="415460at2759"/>
<dbReference type="FunFam" id="1.10.287.70:FF:000002">
    <property type="entry name" value="Potassium voltage-gated channel subfamily a member"/>
    <property type="match status" value="1"/>
</dbReference>
<dbReference type="PANTHER" id="PTHR11537">
    <property type="entry name" value="VOLTAGE-GATED POTASSIUM CHANNEL"/>
    <property type="match status" value="1"/>
</dbReference>
<keyword evidence="17" id="KW-1185">Reference proteome</keyword>
<evidence type="ECO:0000256" key="9">
    <source>
        <dbReference type="ARBA" id="ARBA00023065"/>
    </source>
</evidence>
<dbReference type="GO" id="GO:0051260">
    <property type="term" value="P:protein homooligomerization"/>
    <property type="evidence" value="ECO:0007669"/>
    <property type="project" value="InterPro"/>
</dbReference>
<dbReference type="Pfam" id="PF00520">
    <property type="entry name" value="Ion_trans"/>
    <property type="match status" value="1"/>
</dbReference>
<evidence type="ECO:0000256" key="1">
    <source>
        <dbReference type="ARBA" id="ARBA00004141"/>
    </source>
</evidence>
<protein>
    <submittedName>
        <fullName evidence="16">Potassium voltage-gated channel subfamily A member 1</fullName>
    </submittedName>
</protein>
<dbReference type="PRINTS" id="PR01496">
    <property type="entry name" value="SHAKERCHANEL"/>
</dbReference>
<organism evidence="16 17">
    <name type="scientific">Hypsibius exemplaris</name>
    <name type="common">Freshwater tardigrade</name>
    <dbReference type="NCBI Taxonomy" id="2072580"/>
    <lineage>
        <taxon>Eukaryota</taxon>
        <taxon>Metazoa</taxon>
        <taxon>Ecdysozoa</taxon>
        <taxon>Tardigrada</taxon>
        <taxon>Eutardigrada</taxon>
        <taxon>Parachela</taxon>
        <taxon>Hypsibioidea</taxon>
        <taxon>Hypsibiidae</taxon>
        <taxon>Hypsibius</taxon>
    </lineage>
</organism>
<dbReference type="PRINTS" id="PR00169">
    <property type="entry name" value="KCHANNEL"/>
</dbReference>
<dbReference type="Proteomes" id="UP000192578">
    <property type="component" value="Unassembled WGS sequence"/>
</dbReference>
<feature type="transmembrane region" description="Helical" evidence="13">
    <location>
        <begin position="390"/>
        <end position="406"/>
    </location>
</feature>
<feature type="domain" description="Ion transport" evidence="14">
    <location>
        <begin position="202"/>
        <end position="444"/>
    </location>
</feature>
<evidence type="ECO:0000256" key="6">
    <source>
        <dbReference type="ARBA" id="ARBA00022882"/>
    </source>
</evidence>
<evidence type="ECO:0000313" key="16">
    <source>
        <dbReference type="EMBL" id="OQV16071.1"/>
    </source>
</evidence>
<keyword evidence="2" id="KW-0813">Transport</keyword>
<keyword evidence="4 13" id="KW-0812">Transmembrane</keyword>
<dbReference type="Gene3D" id="1.10.287.70">
    <property type="match status" value="1"/>
</dbReference>
<dbReference type="GO" id="GO:0005251">
    <property type="term" value="F:delayed rectifier potassium channel activity"/>
    <property type="evidence" value="ECO:0007669"/>
    <property type="project" value="TreeGrafter"/>
</dbReference>
<evidence type="ECO:0000256" key="3">
    <source>
        <dbReference type="ARBA" id="ARBA00022538"/>
    </source>
</evidence>
<evidence type="ECO:0000256" key="5">
    <source>
        <dbReference type="ARBA" id="ARBA00022826"/>
    </source>
</evidence>
<gene>
    <name evidence="16" type="ORF">BV898_09841</name>
</gene>
<evidence type="ECO:0000256" key="2">
    <source>
        <dbReference type="ARBA" id="ARBA00022448"/>
    </source>
</evidence>
<dbReference type="Gene3D" id="1.20.120.350">
    <property type="entry name" value="Voltage-gated potassium channels. Chain C"/>
    <property type="match status" value="1"/>
</dbReference>
<feature type="transmembrane region" description="Helical" evidence="13">
    <location>
        <begin position="201"/>
        <end position="223"/>
    </location>
</feature>
<dbReference type="SUPFAM" id="SSF81324">
    <property type="entry name" value="Voltage-gated potassium channels"/>
    <property type="match status" value="1"/>
</dbReference>
<dbReference type="InterPro" id="IPR003972">
    <property type="entry name" value="K_chnl_volt-dep_Kv1"/>
</dbReference>
<sequence>MPRVNHSPVGEGAGGSWFGGSTETLGRATSETELVVRTGSSVGSFSSAFTMDADLRHPWSSGFPNNPPDDILTINIGGFQYQTRASTLARIPKSLLADPKRRDAFYDAGTKSYFFDRNRLAFDSILEYYRTGKIVQPTTVPIHVFVREMLFFDLGDEMIHKFLRAEELHDEPEILPTNKVQLLVYDLFNCPDSSIFARAIAIFDICMVLTAIIALCVISLQAFQDVVPVGDFGNETVQHRKFEYKVNAFSNPFFVVDVICNSWFIFDIVVRFAASPEKRLFFCNFMAIVDVLSITPFLEDVIVTATTNGRSSGPSINFLLAFRILRLFRVFKVLKMDDYSDGLKVLTQTLRSAKKELGIMVLFLVVGAIFFSTTMYYAERETTNTDYTSIPASFWWAVITWTTIGYGDIYPKTPGGKVVGCICAITGVLALGMIIPPVVRRFEHYFYRAQNMVELELVFREHYASRKSAKPGGLEGRYTKRTSSLKDFFAIT</sequence>
<evidence type="ECO:0000256" key="8">
    <source>
        <dbReference type="ARBA" id="ARBA00022989"/>
    </source>
</evidence>
<evidence type="ECO:0000259" key="14">
    <source>
        <dbReference type="Pfam" id="PF00520"/>
    </source>
</evidence>
<dbReference type="Gene3D" id="3.30.710.10">
    <property type="entry name" value="Potassium Channel Kv1.1, Chain A"/>
    <property type="match status" value="1"/>
</dbReference>
<keyword evidence="10 13" id="KW-0472">Membrane</keyword>
<evidence type="ECO:0000259" key="15">
    <source>
        <dbReference type="Pfam" id="PF02214"/>
    </source>
</evidence>
<name>A0A1W0WLI1_HYPEX</name>
<keyword evidence="9" id="KW-0406">Ion transport</keyword>
<feature type="domain" description="Potassium channel tetramerisation-type BTB" evidence="15">
    <location>
        <begin position="73"/>
        <end position="161"/>
    </location>
</feature>
<dbReference type="Pfam" id="PF02214">
    <property type="entry name" value="BTB_2"/>
    <property type="match status" value="1"/>
</dbReference>
<keyword evidence="5" id="KW-0631">Potassium channel</keyword>
<accession>A0A1W0WLI1</accession>
<dbReference type="GO" id="GO:0001508">
    <property type="term" value="P:action potential"/>
    <property type="evidence" value="ECO:0007669"/>
    <property type="project" value="TreeGrafter"/>
</dbReference>
<dbReference type="InterPro" id="IPR003968">
    <property type="entry name" value="K_chnl_volt-dep_Kv"/>
</dbReference>
<dbReference type="PANTHER" id="PTHR11537:SF113">
    <property type="entry name" value="POTASSIUM VOLTAGE-GATED CHANNEL PROTEIN SHAKER"/>
    <property type="match status" value="1"/>
</dbReference>
<dbReference type="InterPro" id="IPR028325">
    <property type="entry name" value="VG_K_chnl"/>
</dbReference>
<keyword evidence="6" id="KW-0851">Voltage-gated channel</keyword>
<feature type="transmembrane region" description="Helical" evidence="13">
    <location>
        <begin position="418"/>
        <end position="439"/>
    </location>
</feature>
<evidence type="ECO:0000256" key="7">
    <source>
        <dbReference type="ARBA" id="ARBA00022958"/>
    </source>
</evidence>
<evidence type="ECO:0000256" key="12">
    <source>
        <dbReference type="SAM" id="MobiDB-lite"/>
    </source>
</evidence>
<keyword evidence="8 13" id="KW-1133">Transmembrane helix</keyword>
<dbReference type="InterPro" id="IPR011333">
    <property type="entry name" value="SKP1/BTB/POZ_sf"/>
</dbReference>
<dbReference type="InterPro" id="IPR003131">
    <property type="entry name" value="T1-type_BTB"/>
</dbReference>
<dbReference type="InterPro" id="IPR027359">
    <property type="entry name" value="Volt_channel_dom_sf"/>
</dbReference>
<evidence type="ECO:0000256" key="11">
    <source>
        <dbReference type="ARBA" id="ARBA00023303"/>
    </source>
</evidence>
<comment type="subcellular location">
    <subcellularLocation>
        <location evidence="1">Membrane</location>
        <topology evidence="1">Multi-pass membrane protein</topology>
    </subcellularLocation>
</comment>
<feature type="region of interest" description="Disordered" evidence="12">
    <location>
        <begin position="1"/>
        <end position="22"/>
    </location>
</feature>